<dbReference type="Proteomes" id="UP000823908">
    <property type="component" value="Unassembled WGS sequence"/>
</dbReference>
<accession>A0A9D2UDZ6</accession>
<feature type="compositionally biased region" description="Low complexity" evidence="1">
    <location>
        <begin position="11"/>
        <end position="24"/>
    </location>
</feature>
<dbReference type="InterPro" id="IPR025828">
    <property type="entry name" value="Put_sensor_dom"/>
</dbReference>
<evidence type="ECO:0000313" key="5">
    <source>
        <dbReference type="Proteomes" id="UP000823908"/>
    </source>
</evidence>
<gene>
    <name evidence="4" type="ORF">H9908_02085</name>
</gene>
<name>A0A9D2UDZ6_9MICC</name>
<keyword evidence="2" id="KW-0812">Transmembrane</keyword>
<proteinExistence type="predicted"/>
<dbReference type="EMBL" id="DWUS01000056">
    <property type="protein sequence ID" value="HJD50651.1"/>
    <property type="molecule type" value="Genomic_DNA"/>
</dbReference>
<dbReference type="Pfam" id="PF13796">
    <property type="entry name" value="Sensor"/>
    <property type="match status" value="1"/>
</dbReference>
<evidence type="ECO:0000256" key="1">
    <source>
        <dbReference type="SAM" id="MobiDB-lite"/>
    </source>
</evidence>
<comment type="caution">
    <text evidence="4">The sequence shown here is derived from an EMBL/GenBank/DDBJ whole genome shotgun (WGS) entry which is preliminary data.</text>
</comment>
<feature type="non-terminal residue" evidence="4">
    <location>
        <position position="213"/>
    </location>
</feature>
<feature type="transmembrane region" description="Helical" evidence="2">
    <location>
        <begin position="145"/>
        <end position="171"/>
    </location>
</feature>
<reference evidence="4" key="2">
    <citation type="submission" date="2021-04" db="EMBL/GenBank/DDBJ databases">
        <authorList>
            <person name="Gilroy R."/>
        </authorList>
    </citation>
    <scope>NUCLEOTIDE SEQUENCE</scope>
    <source>
        <strain evidence="4">ChiHjej10B9-4811</strain>
    </source>
</reference>
<feature type="region of interest" description="Disordered" evidence="1">
    <location>
        <begin position="1"/>
        <end position="34"/>
    </location>
</feature>
<dbReference type="AlphaFoldDB" id="A0A9D2UDZ6"/>
<organism evidence="4 5">
    <name type="scientific">Candidatus Rothia avistercoris</name>
    <dbReference type="NCBI Taxonomy" id="2840479"/>
    <lineage>
        <taxon>Bacteria</taxon>
        <taxon>Bacillati</taxon>
        <taxon>Actinomycetota</taxon>
        <taxon>Actinomycetes</taxon>
        <taxon>Micrococcales</taxon>
        <taxon>Micrococcaceae</taxon>
        <taxon>Rothia</taxon>
    </lineage>
</organism>
<protein>
    <submittedName>
        <fullName evidence="4">Sensor domain-containing protein</fullName>
    </submittedName>
</protein>
<keyword evidence="2" id="KW-0472">Membrane</keyword>
<reference evidence="4" key="1">
    <citation type="journal article" date="2021" name="PeerJ">
        <title>Extensive microbial diversity within the chicken gut microbiome revealed by metagenomics and culture.</title>
        <authorList>
            <person name="Gilroy R."/>
            <person name="Ravi A."/>
            <person name="Getino M."/>
            <person name="Pursley I."/>
            <person name="Horton D.L."/>
            <person name="Alikhan N.F."/>
            <person name="Baker D."/>
            <person name="Gharbi K."/>
            <person name="Hall N."/>
            <person name="Watson M."/>
            <person name="Adriaenssens E.M."/>
            <person name="Foster-Nyarko E."/>
            <person name="Jarju S."/>
            <person name="Secka A."/>
            <person name="Antonio M."/>
            <person name="Oren A."/>
            <person name="Chaudhuri R.R."/>
            <person name="La Ragione R."/>
            <person name="Hildebrand F."/>
            <person name="Pallen M.J."/>
        </authorList>
    </citation>
    <scope>NUCLEOTIDE SEQUENCE</scope>
    <source>
        <strain evidence="4">ChiHjej10B9-4811</strain>
    </source>
</reference>
<feature type="transmembrane region" description="Helical" evidence="2">
    <location>
        <begin position="48"/>
        <end position="68"/>
    </location>
</feature>
<feature type="transmembrane region" description="Helical" evidence="2">
    <location>
        <begin position="74"/>
        <end position="95"/>
    </location>
</feature>
<evidence type="ECO:0000259" key="3">
    <source>
        <dbReference type="Pfam" id="PF13796"/>
    </source>
</evidence>
<evidence type="ECO:0000256" key="2">
    <source>
        <dbReference type="SAM" id="Phobius"/>
    </source>
</evidence>
<evidence type="ECO:0000313" key="4">
    <source>
        <dbReference type="EMBL" id="HJD50651.1"/>
    </source>
</evidence>
<feature type="domain" description="Putative sensor" evidence="3">
    <location>
        <begin position="57"/>
        <end position="169"/>
    </location>
</feature>
<keyword evidence="2" id="KW-1133">Transmembrane helix</keyword>
<sequence>MTSTDYTLHDAAPAAPAAGSQAPASFDTDPADQPKPVKSLWRRMANPFYIFTAGPWIAFAVLVAQGIVASLVSGLTASLIGLLVLPFLAIGFGFYERWRLAKTGHGVIANGHVDYPNASFWEGVLFRLKEIATWREVGSLALTTLWGWIAGAVLFLQIMALGSAGALAYYLGNGNRLYLDWQHLSLYSQGELDYYINQGFLPSAGQMVEVTSQ</sequence>